<keyword evidence="11" id="KW-1185">Reference proteome</keyword>
<evidence type="ECO:0000256" key="3">
    <source>
        <dbReference type="ARBA" id="ARBA00022692"/>
    </source>
</evidence>
<comment type="subcellular location">
    <subcellularLocation>
        <location evidence="1">Cell membrane</location>
        <topology evidence="1">Multi-pass membrane protein</topology>
    </subcellularLocation>
</comment>
<sequence>MKVLENYGEGGETTTPRMPYIFQESHTTTWSHALETESVKSNGSDLPRRPRVHRFPNQNHINYNHTNHHPQLQLQHQQNHVPSRSQSRQSNRSVSVRSPLPSKDGFSSGLNSPLNTTLSMVPEDRPEGQEVIEVQILPQDENWGDNTTAVTGNTSEGGSMEDLSKWMKEPDTGLSFHCQRWSGFVFALVLSVVGFLSPIVMVVIPKTGLYQISPTQLKCGPECDGALISLTFKLLILLVGCWAVFLRKPRATTPRIYTLRALVLLVLFVLIFSYWLFYCVRLIETFEDDIPYYSVVLFADSMVNSLLFVHYITVVLMEIRHQQTQYVIKVVRSPDGEARSYPIGQLSIQRAAVAVLEKYYLDFPLYNPYLERLPTAKSKKMNQLGSSSNGPTSFKFYDVDGFNGGIQGPGNVTGSGRRRDSSHNERFYEEHEYERRVKKRRARLLTATEEAFMHIKRVHQDQGMGGGSSGGTGNPMDPGEAAQAVFPTLARPLQKYLRITRQQPWHTMDGILSHLSTSLSHDLSPKAFLEKYLTTAPIMQYDREKKEVQTWALVCDVLLSRQIKDGTMFQLRQNDLSLICTVTKLPHFNVTEEIIDPKSNRFVIRLNSETSV</sequence>
<evidence type="ECO:0000313" key="11">
    <source>
        <dbReference type="Proteomes" id="UP000677054"/>
    </source>
</evidence>
<keyword evidence="5 7" id="KW-0472">Membrane</keyword>
<evidence type="ECO:0000256" key="5">
    <source>
        <dbReference type="ARBA" id="ARBA00023136"/>
    </source>
</evidence>
<dbReference type="EMBL" id="CAJPEV010000372">
    <property type="protein sequence ID" value="CAG0884588.1"/>
    <property type="molecule type" value="Genomic_DNA"/>
</dbReference>
<feature type="compositionally biased region" description="Polar residues" evidence="8">
    <location>
        <begin position="108"/>
        <end position="119"/>
    </location>
</feature>
<keyword evidence="4 9" id="KW-1133">Transmembrane helix</keyword>
<evidence type="ECO:0000256" key="6">
    <source>
        <dbReference type="ARBA" id="ARBA00025718"/>
    </source>
</evidence>
<accession>A0A7R8X9J1</accession>
<dbReference type="AlphaFoldDB" id="A0A7R8X9J1"/>
<dbReference type="EMBL" id="LR899889">
    <property type="protein sequence ID" value="CAD7243132.1"/>
    <property type="molecule type" value="Genomic_DNA"/>
</dbReference>
<dbReference type="PIRSF" id="PIRSF007991">
    <property type="entry name" value="Strabismus"/>
    <property type="match status" value="1"/>
</dbReference>
<feature type="compositionally biased region" description="Basic and acidic residues" evidence="8">
    <location>
        <begin position="417"/>
        <end position="430"/>
    </location>
</feature>
<feature type="transmembrane region" description="Helical" evidence="9">
    <location>
        <begin position="184"/>
        <end position="205"/>
    </location>
</feature>
<feature type="region of interest" description="Disordered" evidence="8">
    <location>
        <begin position="407"/>
        <end position="430"/>
    </location>
</feature>
<feature type="transmembrane region" description="Helical" evidence="9">
    <location>
        <begin position="290"/>
        <end position="316"/>
    </location>
</feature>
<reference evidence="10" key="1">
    <citation type="submission" date="2020-11" db="EMBL/GenBank/DDBJ databases">
        <authorList>
            <person name="Tran Van P."/>
        </authorList>
    </citation>
    <scope>NUCLEOTIDE SEQUENCE</scope>
</reference>
<evidence type="ECO:0000256" key="9">
    <source>
        <dbReference type="SAM" id="Phobius"/>
    </source>
</evidence>
<evidence type="ECO:0000256" key="1">
    <source>
        <dbReference type="ARBA" id="ARBA00004651"/>
    </source>
</evidence>
<keyword evidence="2 7" id="KW-1003">Cell membrane</keyword>
<proteinExistence type="inferred from homology"/>
<dbReference type="Pfam" id="PF06638">
    <property type="entry name" value="Strabismus"/>
    <property type="match status" value="1"/>
</dbReference>
<dbReference type="PANTHER" id="PTHR20886">
    <property type="entry name" value="VANG-LIKE PROTEIN"/>
    <property type="match status" value="1"/>
</dbReference>
<dbReference type="OrthoDB" id="8887313at2759"/>
<dbReference type="InterPro" id="IPR009539">
    <property type="entry name" value="VANGL"/>
</dbReference>
<evidence type="ECO:0000256" key="8">
    <source>
        <dbReference type="SAM" id="MobiDB-lite"/>
    </source>
</evidence>
<gene>
    <name evidence="10" type="ORF">DSTB1V02_LOCUS3066</name>
</gene>
<evidence type="ECO:0000256" key="2">
    <source>
        <dbReference type="ARBA" id="ARBA00022475"/>
    </source>
</evidence>
<comment type="similarity">
    <text evidence="6 7">Belongs to the Vang family.</text>
</comment>
<dbReference type="Proteomes" id="UP000677054">
    <property type="component" value="Unassembled WGS sequence"/>
</dbReference>
<feature type="transmembrane region" description="Helical" evidence="9">
    <location>
        <begin position="257"/>
        <end position="278"/>
    </location>
</feature>
<feature type="region of interest" description="Disordered" evidence="8">
    <location>
        <begin position="1"/>
        <end position="20"/>
    </location>
</feature>
<protein>
    <recommendedName>
        <fullName evidence="7">Vang-like protein</fullName>
    </recommendedName>
</protein>
<organism evidence="10">
    <name type="scientific">Darwinula stevensoni</name>
    <dbReference type="NCBI Taxonomy" id="69355"/>
    <lineage>
        <taxon>Eukaryota</taxon>
        <taxon>Metazoa</taxon>
        <taxon>Ecdysozoa</taxon>
        <taxon>Arthropoda</taxon>
        <taxon>Crustacea</taxon>
        <taxon>Oligostraca</taxon>
        <taxon>Ostracoda</taxon>
        <taxon>Podocopa</taxon>
        <taxon>Podocopida</taxon>
        <taxon>Darwinulocopina</taxon>
        <taxon>Darwinuloidea</taxon>
        <taxon>Darwinulidae</taxon>
        <taxon>Darwinula</taxon>
    </lineage>
</organism>
<keyword evidence="3 9" id="KW-0812">Transmembrane</keyword>
<evidence type="ECO:0000313" key="10">
    <source>
        <dbReference type="EMBL" id="CAD7243132.1"/>
    </source>
</evidence>
<feature type="region of interest" description="Disordered" evidence="8">
    <location>
        <begin position="38"/>
        <end position="121"/>
    </location>
</feature>
<feature type="transmembrane region" description="Helical" evidence="9">
    <location>
        <begin position="225"/>
        <end position="245"/>
    </location>
</feature>
<evidence type="ECO:0000256" key="4">
    <source>
        <dbReference type="ARBA" id="ARBA00022989"/>
    </source>
</evidence>
<evidence type="ECO:0000256" key="7">
    <source>
        <dbReference type="PIRNR" id="PIRNR007991"/>
    </source>
</evidence>
<dbReference type="GO" id="GO:0005886">
    <property type="term" value="C:plasma membrane"/>
    <property type="evidence" value="ECO:0007669"/>
    <property type="project" value="UniProtKB-SubCell"/>
</dbReference>
<feature type="compositionally biased region" description="Low complexity" evidence="8">
    <location>
        <begin position="69"/>
        <end position="98"/>
    </location>
</feature>
<name>A0A7R8X9J1_9CRUS</name>